<dbReference type="OrthoDB" id="1640114at2"/>
<evidence type="ECO:0000259" key="3">
    <source>
        <dbReference type="Pfam" id="PF00534"/>
    </source>
</evidence>
<keyword evidence="1" id="KW-0328">Glycosyltransferase</keyword>
<dbReference type="Gene3D" id="3.40.50.2000">
    <property type="entry name" value="Glycogen Phosphorylase B"/>
    <property type="match status" value="2"/>
</dbReference>
<dbReference type="Pfam" id="PF00534">
    <property type="entry name" value="Glycos_transf_1"/>
    <property type="match status" value="1"/>
</dbReference>
<protein>
    <submittedName>
        <fullName evidence="4">Glycosyl transferases group 1</fullName>
    </submittedName>
</protein>
<proteinExistence type="predicted"/>
<dbReference type="RefSeq" id="WP_159447049.1">
    <property type="nucleotide sequence ID" value="NZ_FUYF01000025.1"/>
</dbReference>
<feature type="domain" description="Glycosyl transferase family 1" evidence="3">
    <location>
        <begin position="206"/>
        <end position="378"/>
    </location>
</feature>
<gene>
    <name evidence="4" type="ORF">SAMN02745178_02578</name>
</gene>
<evidence type="ECO:0000313" key="4">
    <source>
        <dbReference type="EMBL" id="SKA95172.1"/>
    </source>
</evidence>
<sequence length="407" mass="45079">MALLKLDKERRPRVLLVPPPDLPVPAVQGGAVETLLTHLIRENEKQGQLDLLCASVTDDAARRAAEGWQHTKMLYINRPGGHRRYWPMVFLERCAGIAAPYDPWYQKVQLSLALELPPPDLIVAEGGNLTQCSAISRMFGRKRCLAHLHGQTTCTPVMDDIYGGVLALSDFIREDYLQSSTLDPQRAYILHNCIDTARFCPGPASKTLRAQLGFTDEDFVVLYCGRLDPDKGIHKLMEAIAALHEPHIKLLIVGSPFFARTQQSAFQRKLEQQAKSLGNRVQFTGYIPNEDLPDYYRLADLCCVPTLVEEAAGLVAVEAMACGRPVLATRSGGMPEYLAGSQAVLVERGDTVTDQLAWSIRMLYEHPALCTEMGAAGAARGREFSTAHYYEEFVRIVRDVTENGGAL</sequence>
<dbReference type="GeneID" id="93339011"/>
<dbReference type="GO" id="GO:0016757">
    <property type="term" value="F:glycosyltransferase activity"/>
    <property type="evidence" value="ECO:0007669"/>
    <property type="project" value="UniProtKB-KW"/>
</dbReference>
<dbReference type="SUPFAM" id="SSF53756">
    <property type="entry name" value="UDP-Glycosyltransferase/glycogen phosphorylase"/>
    <property type="match status" value="1"/>
</dbReference>
<accession>A0A1T4Y042</accession>
<dbReference type="Proteomes" id="UP000190286">
    <property type="component" value="Unassembled WGS sequence"/>
</dbReference>
<dbReference type="AlphaFoldDB" id="A0A1T4Y042"/>
<dbReference type="InterPro" id="IPR001296">
    <property type="entry name" value="Glyco_trans_1"/>
</dbReference>
<organism evidence="4 5">
    <name type="scientific">Gemmiger formicilis</name>
    <dbReference type="NCBI Taxonomy" id="745368"/>
    <lineage>
        <taxon>Bacteria</taxon>
        <taxon>Bacillati</taxon>
        <taxon>Bacillota</taxon>
        <taxon>Clostridia</taxon>
        <taxon>Eubacteriales</taxon>
        <taxon>Gemmiger</taxon>
    </lineage>
</organism>
<dbReference type="PANTHER" id="PTHR12526:SF510">
    <property type="entry name" value="D-INOSITOL 3-PHOSPHATE GLYCOSYLTRANSFERASE"/>
    <property type="match status" value="1"/>
</dbReference>
<keyword evidence="5" id="KW-1185">Reference proteome</keyword>
<reference evidence="4 5" key="1">
    <citation type="submission" date="2017-02" db="EMBL/GenBank/DDBJ databases">
        <authorList>
            <person name="Peterson S.W."/>
        </authorList>
    </citation>
    <scope>NUCLEOTIDE SEQUENCE [LARGE SCALE GENOMIC DNA]</scope>
    <source>
        <strain evidence="4 5">ATCC 27749</strain>
    </source>
</reference>
<evidence type="ECO:0000256" key="2">
    <source>
        <dbReference type="ARBA" id="ARBA00022679"/>
    </source>
</evidence>
<dbReference type="PANTHER" id="PTHR12526">
    <property type="entry name" value="GLYCOSYLTRANSFERASE"/>
    <property type="match status" value="1"/>
</dbReference>
<dbReference type="CDD" id="cd03801">
    <property type="entry name" value="GT4_PimA-like"/>
    <property type="match status" value="1"/>
</dbReference>
<evidence type="ECO:0000256" key="1">
    <source>
        <dbReference type="ARBA" id="ARBA00022676"/>
    </source>
</evidence>
<dbReference type="EMBL" id="FUYF01000025">
    <property type="protein sequence ID" value="SKA95172.1"/>
    <property type="molecule type" value="Genomic_DNA"/>
</dbReference>
<keyword evidence="2 4" id="KW-0808">Transferase</keyword>
<dbReference type="STRING" id="745368.SAMN02745178_02578"/>
<evidence type="ECO:0000313" key="5">
    <source>
        <dbReference type="Proteomes" id="UP000190286"/>
    </source>
</evidence>
<name>A0A1T4Y042_9FIRM</name>